<dbReference type="PROSITE" id="PS50026">
    <property type="entry name" value="EGF_3"/>
    <property type="match status" value="1"/>
</dbReference>
<dbReference type="SMART" id="SM00200">
    <property type="entry name" value="SEA"/>
    <property type="match status" value="1"/>
</dbReference>
<dbReference type="PANTHER" id="PTHR24041:SF22">
    <property type="entry name" value="MUCIN-3A-RELATED"/>
    <property type="match status" value="1"/>
</dbReference>
<feature type="region of interest" description="Disordered" evidence="2">
    <location>
        <begin position="457"/>
        <end position="531"/>
    </location>
</feature>
<proteinExistence type="predicted"/>
<dbReference type="InterPro" id="IPR002049">
    <property type="entry name" value="LE_dom"/>
</dbReference>
<dbReference type="AlphaFoldDB" id="A0A1U7TLB5"/>
<evidence type="ECO:0000313" key="6">
    <source>
        <dbReference type="RefSeq" id="XP_008057198.2"/>
    </source>
</evidence>
<evidence type="ECO:0000259" key="3">
    <source>
        <dbReference type="PROSITE" id="PS50024"/>
    </source>
</evidence>
<keyword evidence="5" id="KW-1185">Reference proteome</keyword>
<evidence type="ECO:0000256" key="1">
    <source>
        <dbReference type="PROSITE-ProRule" id="PRU00076"/>
    </source>
</evidence>
<evidence type="ECO:0000259" key="4">
    <source>
        <dbReference type="PROSITE" id="PS50026"/>
    </source>
</evidence>
<dbReference type="PANTHER" id="PTHR24041">
    <property type="entry name" value="MUCIN"/>
    <property type="match status" value="1"/>
</dbReference>
<keyword evidence="1" id="KW-1015">Disulfide bond</keyword>
<dbReference type="InterPro" id="IPR000082">
    <property type="entry name" value="SEA_dom"/>
</dbReference>
<gene>
    <name evidence="6" type="primary">LOC103261370</name>
</gene>
<feature type="region of interest" description="Disordered" evidence="2">
    <location>
        <begin position="1"/>
        <end position="25"/>
    </location>
</feature>
<dbReference type="InterPro" id="IPR036364">
    <property type="entry name" value="SEA_dom_sf"/>
</dbReference>
<feature type="compositionally biased region" description="Low complexity" evidence="2">
    <location>
        <begin position="471"/>
        <end position="486"/>
    </location>
</feature>
<dbReference type="OrthoDB" id="7493297at2759"/>
<dbReference type="Gene3D" id="2.10.25.10">
    <property type="entry name" value="Laminin"/>
    <property type="match status" value="1"/>
</dbReference>
<feature type="compositionally biased region" description="Polar residues" evidence="2">
    <location>
        <begin position="425"/>
        <end position="439"/>
    </location>
</feature>
<dbReference type="Pfam" id="PF01390">
    <property type="entry name" value="SEA"/>
    <property type="match status" value="1"/>
</dbReference>
<dbReference type="GO" id="GO:0071944">
    <property type="term" value="C:cell periphery"/>
    <property type="evidence" value="ECO:0007669"/>
    <property type="project" value="UniProtKB-ARBA"/>
</dbReference>
<feature type="non-terminal residue" evidence="6">
    <location>
        <position position="1"/>
    </location>
</feature>
<dbReference type="RefSeq" id="XP_008057198.2">
    <property type="nucleotide sequence ID" value="XM_008059007.2"/>
</dbReference>
<dbReference type="PROSITE" id="PS50024">
    <property type="entry name" value="SEA"/>
    <property type="match status" value="1"/>
</dbReference>
<dbReference type="PROSITE" id="PS00022">
    <property type="entry name" value="EGF_1"/>
    <property type="match status" value="1"/>
</dbReference>
<dbReference type="GeneID" id="103261370"/>
<feature type="compositionally biased region" description="Low complexity" evidence="2">
    <location>
        <begin position="494"/>
        <end position="531"/>
    </location>
</feature>
<dbReference type="InterPro" id="IPR052504">
    <property type="entry name" value="Mucin_signaling_protection"/>
</dbReference>
<organism evidence="5 6">
    <name type="scientific">Carlito syrichta</name>
    <name type="common">Philippine tarsier</name>
    <name type="synonym">Tarsius syrichta</name>
    <dbReference type="NCBI Taxonomy" id="1868482"/>
    <lineage>
        <taxon>Eukaryota</taxon>
        <taxon>Metazoa</taxon>
        <taxon>Chordata</taxon>
        <taxon>Craniata</taxon>
        <taxon>Vertebrata</taxon>
        <taxon>Euteleostomi</taxon>
        <taxon>Mammalia</taxon>
        <taxon>Eutheria</taxon>
        <taxon>Euarchontoglires</taxon>
        <taxon>Primates</taxon>
        <taxon>Haplorrhini</taxon>
        <taxon>Tarsiiformes</taxon>
        <taxon>Tarsiidae</taxon>
        <taxon>Carlito</taxon>
    </lineage>
</organism>
<evidence type="ECO:0000313" key="5">
    <source>
        <dbReference type="Proteomes" id="UP000189704"/>
    </source>
</evidence>
<feature type="region of interest" description="Disordered" evidence="2">
    <location>
        <begin position="166"/>
        <end position="189"/>
    </location>
</feature>
<dbReference type="CDD" id="cd00055">
    <property type="entry name" value="EGF_Lam"/>
    <property type="match status" value="1"/>
</dbReference>
<keyword evidence="1" id="KW-0245">EGF-like domain</keyword>
<feature type="domain" description="SEA" evidence="3">
    <location>
        <begin position="603"/>
        <end position="726"/>
    </location>
</feature>
<protein>
    <submittedName>
        <fullName evidence="6">Mucin-3B-like</fullName>
    </submittedName>
</protein>
<feature type="region of interest" description="Disordered" evidence="2">
    <location>
        <begin position="418"/>
        <end position="439"/>
    </location>
</feature>
<dbReference type="SUPFAM" id="SSF82671">
    <property type="entry name" value="SEA domain"/>
    <property type="match status" value="1"/>
</dbReference>
<accession>A0A1U7TLB5</accession>
<dbReference type="KEGG" id="csyr:103261370"/>
<dbReference type="InterPro" id="IPR000742">
    <property type="entry name" value="EGF"/>
</dbReference>
<feature type="region of interest" description="Disordered" evidence="2">
    <location>
        <begin position="68"/>
        <end position="124"/>
    </location>
</feature>
<comment type="caution">
    <text evidence="1">Lacks conserved residue(s) required for the propagation of feature annotation.</text>
</comment>
<sequence>AAETPTPSLVTTATVTSSHGTPSFTSSNIDSTVSTSTTAVTSAPTTLGTLVTSPSIRLSSLITHIPTTRPTTITHPSVSSTGSVASTTDLTSTVAPSSSPATSTHLTPSTPTIPITEPSSLVSTTSAAISTTRTTRTSAETPPTSFLSTSLPVTPSTFISTYSPPLVTSHTGNEKSQVTTTLPPSRTDTSMPSLHILTPSMNSSSAMSTSHVHRTSTPLSSLQTFVSTPSPQTSLTSTSPSTTKSFTRGSTSTNAIVTSFSTIISSSTPSVTMSSSVSPTSTVPVFSTTTHSVSSSPHTSTTENTGSSSVTALSTLPSSATSSTSLTISSPATTLTEITPFSYISLPSTTPCPETITITIVPTSPTVACVEVGPGIDVTSPPTTPLSVLPFTTEMVTFPGSTSMRTVLPTYMATSPSVTPEGELTNLTSGVPSSPGTGTASVNTVWTSTQVPTRDWVSTSSLTSPYPPGVTAATPPTKPSSTLPTAMRTSSKLTYPTSPTTRTPETPVATTQTTTTLTSPKTTRTTTQMTTQTRLTTTPGTCDNGGTWAQGQCLCLPGFSGDRCELQEIKCQNGGTWDGLKCNCPSTFYGSYCEFAVEQVDLDTVEAEVGMEVSVDQEFSEELNDNTSKVYQDFSNNFRDQMQKVYQNVQGFKDVEILSLRSGSIVVDYLVLLELSFSLNLDREYEKVKTALKEELQNASQDGDGCKANQTMCFKPDSIKVNNNTSTELTPEAICRRAVPEGYEEFYFPLVEANRLRCVTRCTSGVDGAFDCNQGQCILEKSGPACRSSDENRKWFAMWDEETVGTFSNLGFEDDAVVKKENFCVALENVDTSLKVHIKRPEVTSSSL</sequence>
<feature type="region of interest" description="Disordered" evidence="2">
    <location>
        <begin position="267"/>
        <end position="328"/>
    </location>
</feature>
<feature type="disulfide bond" evidence="1">
    <location>
        <begin position="584"/>
        <end position="593"/>
    </location>
</feature>
<dbReference type="Proteomes" id="UP000189704">
    <property type="component" value="Unplaced"/>
</dbReference>
<feature type="region of interest" description="Disordered" evidence="2">
    <location>
        <begin position="222"/>
        <end position="249"/>
    </location>
</feature>
<dbReference type="Gene3D" id="3.30.70.960">
    <property type="entry name" value="SEA domain"/>
    <property type="match status" value="1"/>
</dbReference>
<evidence type="ECO:0000256" key="2">
    <source>
        <dbReference type="SAM" id="MobiDB-lite"/>
    </source>
</evidence>
<feature type="domain" description="EGF-like" evidence="4">
    <location>
        <begin position="560"/>
        <end position="594"/>
    </location>
</feature>
<feature type="compositionally biased region" description="Low complexity" evidence="2">
    <location>
        <begin position="227"/>
        <end position="247"/>
    </location>
</feature>
<reference evidence="6" key="1">
    <citation type="submission" date="2025-08" db="UniProtKB">
        <authorList>
            <consortium name="RefSeq"/>
        </authorList>
    </citation>
    <scope>IDENTIFICATION</scope>
</reference>
<name>A0A1U7TLB5_CARSF</name>